<dbReference type="RefSeq" id="WP_013491058.1">
    <property type="nucleotide sequence ID" value="NC_014830.1"/>
</dbReference>
<feature type="transmembrane region" description="Helical" evidence="7">
    <location>
        <begin position="244"/>
        <end position="263"/>
    </location>
</feature>
<comment type="subcellular location">
    <subcellularLocation>
        <location evidence="1">Membrane</location>
        <topology evidence="1">Multi-pass membrane protein</topology>
    </subcellularLocation>
</comment>
<dbReference type="InterPro" id="IPR004923">
    <property type="entry name" value="FTR1/Fip1/EfeU"/>
</dbReference>
<keyword evidence="4 7" id="KW-1133">Transmembrane helix</keyword>
<evidence type="ECO:0000256" key="4">
    <source>
        <dbReference type="ARBA" id="ARBA00022989"/>
    </source>
</evidence>
<dbReference type="Pfam" id="PF03239">
    <property type="entry name" value="FTR1"/>
    <property type="match status" value="1"/>
</dbReference>
<evidence type="ECO:0000256" key="1">
    <source>
        <dbReference type="ARBA" id="ARBA00004141"/>
    </source>
</evidence>
<evidence type="ECO:0000256" key="3">
    <source>
        <dbReference type="ARBA" id="ARBA00022692"/>
    </source>
</evidence>
<evidence type="ECO:0000256" key="5">
    <source>
        <dbReference type="ARBA" id="ARBA00023136"/>
    </source>
</evidence>
<dbReference type="KEGG" id="ica:Intca_0175"/>
<feature type="transmembrane region" description="Helical" evidence="7">
    <location>
        <begin position="71"/>
        <end position="91"/>
    </location>
</feature>
<gene>
    <name evidence="8" type="ordered locus">Intca_0175</name>
</gene>
<evidence type="ECO:0000313" key="9">
    <source>
        <dbReference type="Proteomes" id="UP000008914"/>
    </source>
</evidence>
<feature type="region of interest" description="Disordered" evidence="6">
    <location>
        <begin position="268"/>
        <end position="293"/>
    </location>
</feature>
<dbReference type="GO" id="GO:0015093">
    <property type="term" value="F:ferrous iron transmembrane transporter activity"/>
    <property type="evidence" value="ECO:0007669"/>
    <property type="project" value="TreeGrafter"/>
</dbReference>
<reference evidence="8 9" key="1">
    <citation type="journal article" date="2010" name="Stand. Genomic Sci.">
        <title>Complete genome sequence of Intrasporangium calvum type strain (7 KIP).</title>
        <authorList>
            <person name="Del Rio T.G."/>
            <person name="Chertkov O."/>
            <person name="Yasawong M."/>
            <person name="Lucas S."/>
            <person name="Deshpande S."/>
            <person name="Cheng J.F."/>
            <person name="Detter C."/>
            <person name="Tapia R."/>
            <person name="Han C."/>
            <person name="Goodwin L."/>
            <person name="Pitluck S."/>
            <person name="Liolios K."/>
            <person name="Ivanova N."/>
            <person name="Mavromatis K."/>
            <person name="Pati A."/>
            <person name="Chen A."/>
            <person name="Palaniappan K."/>
            <person name="Land M."/>
            <person name="Hauser L."/>
            <person name="Chang Y.J."/>
            <person name="Jeffries C.D."/>
            <person name="Rohde M."/>
            <person name="Pukall R."/>
            <person name="Sikorski J."/>
            <person name="Goker M."/>
            <person name="Woyke T."/>
            <person name="Bristow J."/>
            <person name="Eisen J.A."/>
            <person name="Markowitz V."/>
            <person name="Hugenholtz P."/>
            <person name="Kyrpides N.C."/>
            <person name="Klenk H.P."/>
            <person name="Lapidus A."/>
        </authorList>
    </citation>
    <scope>NUCLEOTIDE SEQUENCE [LARGE SCALE GENOMIC DNA]</scope>
    <source>
        <strain evidence="9">ATCC 23552 / DSM 43043 / JCM 3097 / NBRC 12989 / 7 KIP</strain>
    </source>
</reference>
<dbReference type="eggNOG" id="COG0672">
    <property type="taxonomic scope" value="Bacteria"/>
</dbReference>
<evidence type="ECO:0000313" key="8">
    <source>
        <dbReference type="EMBL" id="ADU46736.1"/>
    </source>
</evidence>
<dbReference type="HOGENOM" id="CLU_077905_0_0_11"/>
<accession>E6S5Z6</accession>
<dbReference type="PANTHER" id="PTHR31632">
    <property type="entry name" value="IRON TRANSPORTER FTH1"/>
    <property type="match status" value="1"/>
</dbReference>
<feature type="transmembrane region" description="Helical" evidence="7">
    <location>
        <begin position="181"/>
        <end position="200"/>
    </location>
</feature>
<evidence type="ECO:0000256" key="2">
    <source>
        <dbReference type="ARBA" id="ARBA00008333"/>
    </source>
</evidence>
<name>E6S5Z6_INTC7</name>
<feature type="transmembrane region" description="Helical" evidence="7">
    <location>
        <begin position="6"/>
        <end position="26"/>
    </location>
</feature>
<dbReference type="PANTHER" id="PTHR31632:SF2">
    <property type="entry name" value="PLASMA MEMBRANE IRON PERMEASE"/>
    <property type="match status" value="1"/>
</dbReference>
<evidence type="ECO:0000256" key="6">
    <source>
        <dbReference type="SAM" id="MobiDB-lite"/>
    </source>
</evidence>
<feature type="transmembrane region" description="Helical" evidence="7">
    <location>
        <begin position="151"/>
        <end position="169"/>
    </location>
</feature>
<keyword evidence="3 7" id="KW-0812">Transmembrane</keyword>
<dbReference type="OrthoDB" id="7260758at2"/>
<keyword evidence="9" id="KW-1185">Reference proteome</keyword>
<feature type="transmembrane region" description="Helical" evidence="7">
    <location>
        <begin position="38"/>
        <end position="59"/>
    </location>
</feature>
<feature type="transmembrane region" description="Helical" evidence="7">
    <location>
        <begin position="112"/>
        <end position="139"/>
    </location>
</feature>
<keyword evidence="5 7" id="KW-0472">Membrane</keyword>
<dbReference type="STRING" id="710696.Intca_0175"/>
<dbReference type="NCBIfam" id="NF041756">
    <property type="entry name" value="EfeU"/>
    <property type="match status" value="1"/>
</dbReference>
<dbReference type="EMBL" id="CP002343">
    <property type="protein sequence ID" value="ADU46736.1"/>
    <property type="molecule type" value="Genomic_DNA"/>
</dbReference>
<comment type="similarity">
    <text evidence="2">Belongs to the oxidase-dependent Fe transporter (OFeT) (TC 9.A.10.1) family.</text>
</comment>
<evidence type="ECO:0000256" key="7">
    <source>
        <dbReference type="SAM" id="Phobius"/>
    </source>
</evidence>
<dbReference type="AlphaFoldDB" id="E6S5Z6"/>
<dbReference type="GO" id="GO:0033573">
    <property type="term" value="C:high-affinity iron permease complex"/>
    <property type="evidence" value="ECO:0007669"/>
    <property type="project" value="InterPro"/>
</dbReference>
<feature type="compositionally biased region" description="Low complexity" evidence="6">
    <location>
        <begin position="278"/>
        <end position="287"/>
    </location>
</feature>
<organism evidence="8 9">
    <name type="scientific">Intrasporangium calvum (strain ATCC 23552 / DSM 43043 / JCM 3097 / NBRC 12989 / NCIMB 10167 / NRRL B-3866 / 7 KIP)</name>
    <dbReference type="NCBI Taxonomy" id="710696"/>
    <lineage>
        <taxon>Bacteria</taxon>
        <taxon>Bacillati</taxon>
        <taxon>Actinomycetota</taxon>
        <taxon>Actinomycetes</taxon>
        <taxon>Micrococcales</taxon>
        <taxon>Intrasporangiaceae</taxon>
        <taxon>Intrasporangium</taxon>
    </lineage>
</organism>
<protein>
    <submittedName>
        <fullName evidence="8">Iron permease FTR1</fullName>
    </submittedName>
</protein>
<proteinExistence type="inferred from homology"/>
<sequence>MLVSNALIGLREGLEAALVVVILVAFLVKTGRHWALRWVWLGVGTAVALSVVLGAVLTYGTSRLSFEQQELIGGFASIIAVVFVTGMVFWMRSAARTISGELRGRLDRALDLGPLAVALVGFLGVGREGLETAIFFYATTQAAGAGNSQPLIGWVLGLTGAVALGGLIYRGAVRINLTAFFRWTGSLLVVVAAGILAYGLHDLQEAGLLPGLGAVAFDISSVIAHDGWIGNLLRGIFNFTPQPTVVQAVAWSLYVAVILTLFLRPQRTSQPSEPAPSAPADLAARPSEPAPAN</sequence>
<dbReference type="Proteomes" id="UP000008914">
    <property type="component" value="Chromosome"/>
</dbReference>